<keyword evidence="1" id="KW-0732">Signal</keyword>
<dbReference type="InterPro" id="IPR026341">
    <property type="entry name" value="T9SS_type_B"/>
</dbReference>
<dbReference type="EMBL" id="FUYL01000001">
    <property type="protein sequence ID" value="SKB24665.1"/>
    <property type="molecule type" value="Genomic_DNA"/>
</dbReference>
<evidence type="ECO:0000313" key="4">
    <source>
        <dbReference type="Proteomes" id="UP000190339"/>
    </source>
</evidence>
<proteinExistence type="predicted"/>
<sequence length="957" mass="103118">MNNFKLRFFVLPFLALSFSNFIHGQCAGTDSVIEICNKDANVSNRNFNLFAELGGAPTTGGTWSTTNPANFNALSQNSGIVDLWRINNYGVHVFTYNNTACNQTATVTINLGGYPGEDNIDGSANACSDNASVNLNGFLGSEIEGKVQDFNGLWEEDPSTATGFISGFSFDAFSAGPGTYIFTYTTGTVASCTSRTATLILEVHPSPEEGTPEDFVICTNEDFSSLTNVDLFDFLTGQDPNGTWSEGISTNQLSDLNDSFINIDEINTNLGYGSYPFTYTVYPTHPVCTEKKATVNIIILPVLDGPLVVDNFCLGDTYVVNLSYDNTILPNGQYNLEYTLNSNSGLKTGIAQDVILNNGIAQFSLDPTLVATNEFITIDIISTIGTVPAQDVCPTILVDETTFLVSNANTTVSEICVNTEATVELVNVLDVSGGMANGLYNLEYTLTDPNGGTADITLTGIQLTNGNSSFLIPATNFLLDGEYAINLTIEDTFPTNCNLGALFNVLATPEVIQLDLLVDNNCDAIQIDVLIDAPVLVDGTYIITYDVTQLGSNTVLTTNTINFTGGTANYQIDVDTLPIGNYTASVRSVQDDTTLCRLVFEFEENENFSRGGVPDAPQAVANQTFCLSDFPGGPTLMDIEVTSSGDLLFYASETDTDMLPITTPLVDGEDYFISNTDTLNNYEGTERIPVTVSFSNPNAPTSTNLNPMFCAENNPTLLSIDIDVTAGSSIVWFDASANGNALDATTILEDGESYFAATTSSGSCTSTNRLEITPTVVTVVPSSLSGDTLVVCGLDNPTVLQLRTLEEEIDNDVFWYSTETGGTALNDDIALIADTVYYAENYNAATGCSSANRVPVTVDLSNCDPENYDFFIPDGFSPNADGRNDTFFIPNIETIFPDFTIEILNRYGTSLFKGDKFKPAWDGSNGSSTAPNGVYFYIINYKKGNSEPIQGRLYLNR</sequence>
<evidence type="ECO:0000256" key="1">
    <source>
        <dbReference type="SAM" id="SignalP"/>
    </source>
</evidence>
<feature type="domain" description="Ig-like" evidence="2">
    <location>
        <begin position="798"/>
        <end position="859"/>
    </location>
</feature>
<feature type="domain" description="Ig-like" evidence="2">
    <location>
        <begin position="697"/>
        <end position="776"/>
    </location>
</feature>
<dbReference type="RefSeq" id="WP_079510366.1">
    <property type="nucleotide sequence ID" value="NZ_FUYL01000001.1"/>
</dbReference>
<accession>A0A1T4ZPQ1</accession>
<dbReference type="Proteomes" id="UP000190339">
    <property type="component" value="Unassembled WGS sequence"/>
</dbReference>
<organism evidence="3 4">
    <name type="scientific">Maribacter arcticus</name>
    <dbReference type="NCBI Taxonomy" id="561365"/>
    <lineage>
        <taxon>Bacteria</taxon>
        <taxon>Pseudomonadati</taxon>
        <taxon>Bacteroidota</taxon>
        <taxon>Flavobacteriia</taxon>
        <taxon>Flavobacteriales</taxon>
        <taxon>Flavobacteriaceae</taxon>
        <taxon>Maribacter</taxon>
    </lineage>
</organism>
<dbReference type="Pfam" id="PF19081">
    <property type="entry name" value="Ig_7"/>
    <property type="match status" value="2"/>
</dbReference>
<evidence type="ECO:0000259" key="2">
    <source>
        <dbReference type="Pfam" id="PF19081"/>
    </source>
</evidence>
<protein>
    <submittedName>
        <fullName evidence="3">Gliding motility-associated C-terminal domain-containing protein</fullName>
    </submittedName>
</protein>
<feature type="chain" id="PRO_5012482131" evidence="1">
    <location>
        <begin position="25"/>
        <end position="957"/>
    </location>
</feature>
<dbReference type="OrthoDB" id="1236981at2"/>
<reference evidence="4" key="1">
    <citation type="submission" date="2017-02" db="EMBL/GenBank/DDBJ databases">
        <authorList>
            <person name="Varghese N."/>
            <person name="Submissions S."/>
        </authorList>
    </citation>
    <scope>NUCLEOTIDE SEQUENCE [LARGE SCALE GENOMIC DNA]</scope>
    <source>
        <strain evidence="4">DSM 23546</strain>
    </source>
</reference>
<dbReference type="NCBIfam" id="TIGR04131">
    <property type="entry name" value="Bac_Flav_CTERM"/>
    <property type="match status" value="1"/>
</dbReference>
<dbReference type="STRING" id="561365.SAMN05660866_00010"/>
<dbReference type="AlphaFoldDB" id="A0A1T4ZPQ1"/>
<gene>
    <name evidence="3" type="ORF">SAMN05660866_00010</name>
</gene>
<evidence type="ECO:0000313" key="3">
    <source>
        <dbReference type="EMBL" id="SKB24665.1"/>
    </source>
</evidence>
<name>A0A1T4ZPQ1_9FLAO</name>
<feature type="signal peptide" evidence="1">
    <location>
        <begin position="1"/>
        <end position="24"/>
    </location>
</feature>
<dbReference type="InterPro" id="IPR044023">
    <property type="entry name" value="Ig_7"/>
</dbReference>
<dbReference type="Pfam" id="PF13585">
    <property type="entry name" value="CHU_C"/>
    <property type="match status" value="1"/>
</dbReference>
<keyword evidence="4" id="KW-1185">Reference proteome</keyword>